<comment type="caution">
    <text evidence="2">The sequence shown here is derived from an EMBL/GenBank/DDBJ whole genome shotgun (WGS) entry which is preliminary data.</text>
</comment>
<accession>A0ABS2DB03</accession>
<proteinExistence type="predicted"/>
<evidence type="ECO:0000313" key="3">
    <source>
        <dbReference type="Proteomes" id="UP000763641"/>
    </source>
</evidence>
<keyword evidence="1" id="KW-0812">Transmembrane</keyword>
<protein>
    <submittedName>
        <fullName evidence="2">Uncharacterized protein</fullName>
    </submittedName>
</protein>
<keyword evidence="1" id="KW-0472">Membrane</keyword>
<reference evidence="2 3" key="1">
    <citation type="submission" date="2020-12" db="EMBL/GenBank/DDBJ databases">
        <title>Sphingomonas sp.</title>
        <authorList>
            <person name="Kim M.K."/>
        </authorList>
    </citation>
    <scope>NUCLEOTIDE SEQUENCE [LARGE SCALE GENOMIC DNA]</scope>
    <source>
        <strain evidence="2 3">BT552</strain>
    </source>
</reference>
<keyword evidence="3" id="KW-1185">Reference proteome</keyword>
<dbReference type="Proteomes" id="UP000763641">
    <property type="component" value="Unassembled WGS sequence"/>
</dbReference>
<sequence>MIAGLAGSVSTVQIVAAAAVLIALVIGAVLFVRTRRPNRIGSPEDAAAACEATLQGFNVTGAVVGADGGGALAVSGDGRVAAVKRLGRGLVAREVMWRTVRSTADGILVETGDRQLGEVRLAGVNVLDIRRLAPRHVAL</sequence>
<gene>
    <name evidence="2" type="ORF">ILT43_17135</name>
</gene>
<name>A0ABS2DB03_9SPHN</name>
<organism evidence="2 3">
    <name type="scientific">Sphingomonas longa</name>
    <dbReference type="NCBI Taxonomy" id="2778730"/>
    <lineage>
        <taxon>Bacteria</taxon>
        <taxon>Pseudomonadati</taxon>
        <taxon>Pseudomonadota</taxon>
        <taxon>Alphaproteobacteria</taxon>
        <taxon>Sphingomonadales</taxon>
        <taxon>Sphingomonadaceae</taxon>
        <taxon>Sphingomonas</taxon>
    </lineage>
</organism>
<feature type="transmembrane region" description="Helical" evidence="1">
    <location>
        <begin position="12"/>
        <end position="32"/>
    </location>
</feature>
<dbReference type="RefSeq" id="WP_204200204.1">
    <property type="nucleotide sequence ID" value="NZ_JAFEMC010000006.1"/>
</dbReference>
<evidence type="ECO:0000256" key="1">
    <source>
        <dbReference type="SAM" id="Phobius"/>
    </source>
</evidence>
<dbReference type="EMBL" id="JAFEMC010000006">
    <property type="protein sequence ID" value="MBM6578109.1"/>
    <property type="molecule type" value="Genomic_DNA"/>
</dbReference>
<keyword evidence="1" id="KW-1133">Transmembrane helix</keyword>
<evidence type="ECO:0000313" key="2">
    <source>
        <dbReference type="EMBL" id="MBM6578109.1"/>
    </source>
</evidence>